<sequence>MAAQAPAGLKNAGNTWRLTKGRQEDAGDFLGLLLEELRKDPVVQLHLQRDALQGEELRCVWQKSTQGGSDTEGTQCFDRTAHPCQGAHQWGAWG</sequence>
<accession>A0AAW1NPN1</accession>
<gene>
    <name evidence="1" type="ORF">WJX73_010483</name>
</gene>
<evidence type="ECO:0000313" key="1">
    <source>
        <dbReference type="EMBL" id="KAK9789604.1"/>
    </source>
</evidence>
<evidence type="ECO:0000313" key="2">
    <source>
        <dbReference type="Proteomes" id="UP001465755"/>
    </source>
</evidence>
<dbReference type="EMBL" id="JALJOQ010000204">
    <property type="protein sequence ID" value="KAK9789604.1"/>
    <property type="molecule type" value="Genomic_DNA"/>
</dbReference>
<dbReference type="Proteomes" id="UP001465755">
    <property type="component" value="Unassembled WGS sequence"/>
</dbReference>
<comment type="caution">
    <text evidence="1">The sequence shown here is derived from an EMBL/GenBank/DDBJ whole genome shotgun (WGS) entry which is preliminary data.</text>
</comment>
<organism evidence="1 2">
    <name type="scientific">Symbiochloris irregularis</name>
    <dbReference type="NCBI Taxonomy" id="706552"/>
    <lineage>
        <taxon>Eukaryota</taxon>
        <taxon>Viridiplantae</taxon>
        <taxon>Chlorophyta</taxon>
        <taxon>core chlorophytes</taxon>
        <taxon>Trebouxiophyceae</taxon>
        <taxon>Trebouxiales</taxon>
        <taxon>Trebouxiaceae</taxon>
        <taxon>Symbiochloris</taxon>
    </lineage>
</organism>
<keyword evidence="2" id="KW-1185">Reference proteome</keyword>
<protein>
    <submittedName>
        <fullName evidence="1">Uncharacterized protein</fullName>
    </submittedName>
</protein>
<reference evidence="1 2" key="1">
    <citation type="journal article" date="2024" name="Nat. Commun.">
        <title>Phylogenomics reveals the evolutionary origins of lichenization in chlorophyte algae.</title>
        <authorList>
            <person name="Puginier C."/>
            <person name="Libourel C."/>
            <person name="Otte J."/>
            <person name="Skaloud P."/>
            <person name="Haon M."/>
            <person name="Grisel S."/>
            <person name="Petersen M."/>
            <person name="Berrin J.G."/>
            <person name="Delaux P.M."/>
            <person name="Dal Grande F."/>
            <person name="Keller J."/>
        </authorList>
    </citation>
    <scope>NUCLEOTIDE SEQUENCE [LARGE SCALE GENOMIC DNA]</scope>
    <source>
        <strain evidence="1 2">SAG 2036</strain>
    </source>
</reference>
<proteinExistence type="predicted"/>
<dbReference type="AlphaFoldDB" id="A0AAW1NPN1"/>
<name>A0AAW1NPN1_9CHLO</name>